<comment type="caution">
    <text evidence="17">The sequence shown here is derived from an EMBL/GenBank/DDBJ whole genome shotgun (WGS) entry which is preliminary data.</text>
</comment>
<dbReference type="InterPro" id="IPR012334">
    <property type="entry name" value="Pectin_lyas_fold"/>
</dbReference>
<dbReference type="InterPro" id="IPR000743">
    <property type="entry name" value="Glyco_hydro_28"/>
</dbReference>
<evidence type="ECO:0000256" key="16">
    <source>
        <dbReference type="SAM" id="SignalP"/>
    </source>
</evidence>
<dbReference type="Pfam" id="PF00295">
    <property type="entry name" value="Glyco_hydro_28"/>
    <property type="match status" value="1"/>
</dbReference>
<evidence type="ECO:0000256" key="3">
    <source>
        <dbReference type="ARBA" id="ARBA00022525"/>
    </source>
</evidence>
<keyword evidence="3" id="KW-0964">Secreted</keyword>
<dbReference type="PANTHER" id="PTHR31736:SF12">
    <property type="entry name" value="EXO-POLYGALACTURONASE, PUTATIVE-RELATED"/>
    <property type="match status" value="1"/>
</dbReference>
<keyword evidence="9 15" id="KW-0326">Glycosidase</keyword>
<keyword evidence="8" id="KW-0119">Carbohydrate metabolism</keyword>
<dbReference type="SUPFAM" id="SSF51126">
    <property type="entry name" value="Pectin lyase-like"/>
    <property type="match status" value="1"/>
</dbReference>
<evidence type="ECO:0000256" key="5">
    <source>
        <dbReference type="ARBA" id="ARBA00022801"/>
    </source>
</evidence>
<evidence type="ECO:0000256" key="8">
    <source>
        <dbReference type="ARBA" id="ARBA00023277"/>
    </source>
</evidence>
<keyword evidence="5 15" id="KW-0378">Hydrolase</keyword>
<evidence type="ECO:0000256" key="6">
    <source>
        <dbReference type="ARBA" id="ARBA00023157"/>
    </source>
</evidence>
<accession>A0A427XTV9</accession>
<keyword evidence="10" id="KW-0961">Cell wall biogenesis/degradation</keyword>
<dbReference type="GO" id="GO:0000272">
    <property type="term" value="P:polysaccharide catabolic process"/>
    <property type="evidence" value="ECO:0007669"/>
    <property type="project" value="UniProtKB-KW"/>
</dbReference>
<keyword evidence="6" id="KW-1015">Disulfide bond</keyword>
<evidence type="ECO:0000256" key="10">
    <source>
        <dbReference type="ARBA" id="ARBA00023316"/>
    </source>
</evidence>
<reference evidence="17 18" key="1">
    <citation type="submission" date="2018-11" db="EMBL/GenBank/DDBJ databases">
        <title>Genome sequence of Saitozyma podzolica DSM 27192.</title>
        <authorList>
            <person name="Aliyu H."/>
            <person name="Gorte O."/>
            <person name="Ochsenreither K."/>
        </authorList>
    </citation>
    <scope>NUCLEOTIDE SEQUENCE [LARGE SCALE GENOMIC DNA]</scope>
    <source>
        <strain evidence="17 18">DSM 27192</strain>
    </source>
</reference>
<evidence type="ECO:0000256" key="13">
    <source>
        <dbReference type="ARBA" id="ARBA00038933"/>
    </source>
</evidence>
<evidence type="ECO:0000256" key="11">
    <source>
        <dbReference type="ARBA" id="ARBA00023326"/>
    </source>
</evidence>
<evidence type="ECO:0000313" key="17">
    <source>
        <dbReference type="EMBL" id="RSH82322.1"/>
    </source>
</evidence>
<dbReference type="PANTHER" id="PTHR31736">
    <property type="match status" value="1"/>
</dbReference>
<dbReference type="InterPro" id="IPR011050">
    <property type="entry name" value="Pectin_lyase_fold/virulence"/>
</dbReference>
<dbReference type="Gene3D" id="2.160.20.10">
    <property type="entry name" value="Single-stranded right-handed beta-helix, Pectin lyase-like"/>
    <property type="match status" value="1"/>
</dbReference>
<name>A0A427XTV9_9TREE</name>
<dbReference type="EMBL" id="RSCD01000027">
    <property type="protein sequence ID" value="RSH82322.1"/>
    <property type="molecule type" value="Genomic_DNA"/>
</dbReference>
<dbReference type="GO" id="GO:0047911">
    <property type="term" value="F:galacturan 1,4-alpha-galacturonidase activity"/>
    <property type="evidence" value="ECO:0007669"/>
    <property type="project" value="UniProtKB-EC"/>
</dbReference>
<keyword evidence="7" id="KW-0325">Glycoprotein</keyword>
<proteinExistence type="inferred from homology"/>
<dbReference type="OrthoDB" id="187139at2759"/>
<dbReference type="EC" id="3.2.1.67" evidence="13"/>
<dbReference type="STRING" id="1890683.A0A427XTV9"/>
<evidence type="ECO:0000256" key="1">
    <source>
        <dbReference type="ARBA" id="ARBA00004613"/>
    </source>
</evidence>
<organism evidence="17 18">
    <name type="scientific">Saitozyma podzolica</name>
    <dbReference type="NCBI Taxonomy" id="1890683"/>
    <lineage>
        <taxon>Eukaryota</taxon>
        <taxon>Fungi</taxon>
        <taxon>Dikarya</taxon>
        <taxon>Basidiomycota</taxon>
        <taxon>Agaricomycotina</taxon>
        <taxon>Tremellomycetes</taxon>
        <taxon>Tremellales</taxon>
        <taxon>Trimorphomycetaceae</taxon>
        <taxon>Saitozyma</taxon>
    </lineage>
</organism>
<comment type="function">
    <text evidence="12">Specific in hydrolyzing the terminal glycosidic bond of polygalacturonic acid and oligogalacturonates.</text>
</comment>
<evidence type="ECO:0000256" key="4">
    <source>
        <dbReference type="ARBA" id="ARBA00022729"/>
    </source>
</evidence>
<dbReference type="GO" id="GO:0005576">
    <property type="term" value="C:extracellular region"/>
    <property type="evidence" value="ECO:0007669"/>
    <property type="project" value="UniProtKB-SubCell"/>
</dbReference>
<evidence type="ECO:0000256" key="9">
    <source>
        <dbReference type="ARBA" id="ARBA00023295"/>
    </source>
</evidence>
<evidence type="ECO:0000256" key="7">
    <source>
        <dbReference type="ARBA" id="ARBA00023180"/>
    </source>
</evidence>
<gene>
    <name evidence="17" type="ORF">EHS25_006032</name>
</gene>
<comment type="subcellular location">
    <subcellularLocation>
        <location evidence="1">Secreted</location>
    </subcellularLocation>
</comment>
<dbReference type="Proteomes" id="UP000279259">
    <property type="component" value="Unassembled WGS sequence"/>
</dbReference>
<evidence type="ECO:0000256" key="2">
    <source>
        <dbReference type="ARBA" id="ARBA00008834"/>
    </source>
</evidence>
<evidence type="ECO:0000256" key="15">
    <source>
        <dbReference type="RuleBase" id="RU361169"/>
    </source>
</evidence>
<feature type="chain" id="PRO_5019577778" description="galacturonan 1,4-alpha-galacturonidase" evidence="16">
    <location>
        <begin position="19"/>
        <end position="475"/>
    </location>
</feature>
<dbReference type="GO" id="GO:0071555">
    <property type="term" value="P:cell wall organization"/>
    <property type="evidence" value="ECO:0007669"/>
    <property type="project" value="UniProtKB-KW"/>
</dbReference>
<dbReference type="AlphaFoldDB" id="A0A427XTV9"/>
<evidence type="ECO:0000256" key="12">
    <source>
        <dbReference type="ARBA" id="ARBA00037312"/>
    </source>
</evidence>
<sequence length="475" mass="52937">MRLSNLLPALAALTPALAGVIDLSIPSAGDLLTELDRFLHPDPSHPELLEVHEDYLDVHTGKKRKLCVLHPRGEGKHDDQNFKAAVHECGKGGIVRLPDANYTIGSPLVIELHNSVLDVHGWISFSADIDHWVKNRMPFEFQNLALAWIIKGENYVLDGNDKGGIYGNGQAWYSWAKDEGNKYGRPMSFAIVESKNVVVKNWSVIQPQFWASIVIRSENVLYKDYYVNATQYDPGAKDHFLTWLQNTDGCDTYKSHNVTFENMVYQGGDDCLALKPNSSMIIAKNVTCHGGTGIAFGSIGQYKGVLDYIDGVRMEDITLLPSSQHLMKNGLYFKSWLGLEFGEPPNGGGGGAGYARDIKVKNVHMEKINRPVFLQSDLIYLEKYRGKGHDTGLFQWYDIHMSNITGTSSDNRVVFMDCSKKTPCRDITFKDFHVTPGKDDDHEINFVCNNVVLGGKDGLNECHPSESTHEAAVSE</sequence>
<dbReference type="GO" id="GO:0004650">
    <property type="term" value="F:polygalacturonase activity"/>
    <property type="evidence" value="ECO:0007669"/>
    <property type="project" value="InterPro"/>
</dbReference>
<evidence type="ECO:0000313" key="18">
    <source>
        <dbReference type="Proteomes" id="UP000279259"/>
    </source>
</evidence>
<feature type="signal peptide" evidence="16">
    <location>
        <begin position="1"/>
        <end position="18"/>
    </location>
</feature>
<keyword evidence="4 16" id="KW-0732">Signal</keyword>
<evidence type="ECO:0000256" key="14">
    <source>
        <dbReference type="ARBA" id="ARBA00048766"/>
    </source>
</evidence>
<protein>
    <recommendedName>
        <fullName evidence="13">galacturonan 1,4-alpha-galacturonidase</fullName>
        <ecNumber evidence="13">3.2.1.67</ecNumber>
    </recommendedName>
</protein>
<keyword evidence="11" id="KW-0624">Polysaccharide degradation</keyword>
<comment type="similarity">
    <text evidence="2 15">Belongs to the glycosyl hydrolase 28 family.</text>
</comment>
<keyword evidence="18" id="KW-1185">Reference proteome</keyword>
<comment type="catalytic activity">
    <reaction evidence="14">
        <text>[(1-&gt;4)-alpha-D-galacturonosyl](n) + H2O = alpha-D-galacturonate + [(1-&gt;4)-alpha-D-galacturonosyl](n-1)</text>
        <dbReference type="Rhea" id="RHEA:14117"/>
        <dbReference type="Rhea" id="RHEA-COMP:14570"/>
        <dbReference type="Rhea" id="RHEA-COMP:14572"/>
        <dbReference type="ChEBI" id="CHEBI:15377"/>
        <dbReference type="ChEBI" id="CHEBI:58658"/>
        <dbReference type="ChEBI" id="CHEBI:140523"/>
        <dbReference type="EC" id="3.2.1.67"/>
    </reaction>
</comment>